<sequence>MIGKLSNISCWSIFNSNFIGWKMAEDKAKSDFSDIMKNLNSKFDITDCKWSQNKSFEIKLRTQIRVESEDYNSHCDEWVEKFSRVTNTVWVHKISNTGPKVKFRKQYQCWTYDKMPVKNELLFDARKCRATLDVKFFGDNTYSKKKNKFTRLGLNALIRINSQHLHPVDTVKDFAFFVHHCKPLSEAPKQVIPSSNDKLPQLVAKMVKQAAATSQKAAERAEETLKKQRIDTMDQQPSEQPCDTAQVSQNVQYEQLPQEINTLDPKYEIRNSLPQVIINQPPVQHNDNRVYYVQQLLYDSTTQTIIEEVIPVSDPNISNVSGQHIIQMQMPQVVNIPQVYNVNQQL</sequence>
<name>A0A6J2YAV4_SITOR</name>
<dbReference type="OrthoDB" id="6815261at2759"/>
<dbReference type="GeneID" id="115885740"/>
<evidence type="ECO:0000313" key="1">
    <source>
        <dbReference type="Proteomes" id="UP000504635"/>
    </source>
</evidence>
<evidence type="ECO:0000313" key="2">
    <source>
        <dbReference type="RefSeq" id="XP_030760607.1"/>
    </source>
</evidence>
<reference evidence="2" key="1">
    <citation type="submission" date="2025-08" db="UniProtKB">
        <authorList>
            <consortium name="RefSeq"/>
        </authorList>
    </citation>
    <scope>IDENTIFICATION</scope>
    <source>
        <tissue evidence="2">Gonads</tissue>
    </source>
</reference>
<dbReference type="Proteomes" id="UP000504635">
    <property type="component" value="Unplaced"/>
</dbReference>
<accession>A0A6J2YAV4</accession>
<keyword evidence="1" id="KW-1185">Reference proteome</keyword>
<dbReference type="AlphaFoldDB" id="A0A6J2YAV4"/>
<protein>
    <submittedName>
        <fullName evidence="2">Uncharacterized protein LOC115885740</fullName>
    </submittedName>
</protein>
<dbReference type="KEGG" id="soy:115885740"/>
<proteinExistence type="predicted"/>
<dbReference type="RefSeq" id="XP_030760607.1">
    <property type="nucleotide sequence ID" value="XM_030904747.1"/>
</dbReference>
<dbReference type="InParanoid" id="A0A6J2YAV4"/>
<gene>
    <name evidence="2" type="primary">LOC115885740</name>
</gene>
<organism evidence="1 2">
    <name type="scientific">Sitophilus oryzae</name>
    <name type="common">Rice weevil</name>
    <name type="synonym">Curculio oryzae</name>
    <dbReference type="NCBI Taxonomy" id="7048"/>
    <lineage>
        <taxon>Eukaryota</taxon>
        <taxon>Metazoa</taxon>
        <taxon>Ecdysozoa</taxon>
        <taxon>Arthropoda</taxon>
        <taxon>Hexapoda</taxon>
        <taxon>Insecta</taxon>
        <taxon>Pterygota</taxon>
        <taxon>Neoptera</taxon>
        <taxon>Endopterygota</taxon>
        <taxon>Coleoptera</taxon>
        <taxon>Polyphaga</taxon>
        <taxon>Cucujiformia</taxon>
        <taxon>Curculionidae</taxon>
        <taxon>Dryophthorinae</taxon>
        <taxon>Sitophilus</taxon>
    </lineage>
</organism>